<gene>
    <name evidence="1" type="ORF">AGERDE_LOCUS9784</name>
</gene>
<dbReference type="EMBL" id="CAJVPL010002598">
    <property type="protein sequence ID" value="CAG8614957.1"/>
    <property type="molecule type" value="Genomic_DNA"/>
</dbReference>
<sequence>MSTNISCLETFALNILKSISPEKIAGEVPKEDSPTLKKLINELFTDVSEISKVTVGYNENATDLLQFNDNITYAESRNESINQEVIQCYYSFGNCLLQRLNYYKSSKHGNQASQAVVNEEVREQIGGKISNDTLHKRTEKA</sequence>
<evidence type="ECO:0000313" key="1">
    <source>
        <dbReference type="EMBL" id="CAG8614957.1"/>
    </source>
</evidence>
<dbReference type="OrthoDB" id="2445096at2759"/>
<reference evidence="1" key="1">
    <citation type="submission" date="2021-06" db="EMBL/GenBank/DDBJ databases">
        <authorList>
            <person name="Kallberg Y."/>
            <person name="Tangrot J."/>
            <person name="Rosling A."/>
        </authorList>
    </citation>
    <scope>NUCLEOTIDE SEQUENCE</scope>
    <source>
        <strain evidence="1">MT106</strain>
    </source>
</reference>
<protein>
    <submittedName>
        <fullName evidence="1">911_t:CDS:1</fullName>
    </submittedName>
</protein>
<organism evidence="1 2">
    <name type="scientific">Ambispora gerdemannii</name>
    <dbReference type="NCBI Taxonomy" id="144530"/>
    <lineage>
        <taxon>Eukaryota</taxon>
        <taxon>Fungi</taxon>
        <taxon>Fungi incertae sedis</taxon>
        <taxon>Mucoromycota</taxon>
        <taxon>Glomeromycotina</taxon>
        <taxon>Glomeromycetes</taxon>
        <taxon>Archaeosporales</taxon>
        <taxon>Ambisporaceae</taxon>
        <taxon>Ambispora</taxon>
    </lineage>
</organism>
<name>A0A9N9CWW5_9GLOM</name>
<keyword evidence="2" id="KW-1185">Reference proteome</keyword>
<dbReference type="AlphaFoldDB" id="A0A9N9CWW5"/>
<proteinExistence type="predicted"/>
<accession>A0A9N9CWW5</accession>
<dbReference type="Proteomes" id="UP000789831">
    <property type="component" value="Unassembled WGS sequence"/>
</dbReference>
<evidence type="ECO:0000313" key="2">
    <source>
        <dbReference type="Proteomes" id="UP000789831"/>
    </source>
</evidence>
<comment type="caution">
    <text evidence="1">The sequence shown here is derived from an EMBL/GenBank/DDBJ whole genome shotgun (WGS) entry which is preliminary data.</text>
</comment>